<protein>
    <recommendedName>
        <fullName evidence="3">Lipoprotein</fullName>
    </recommendedName>
</protein>
<dbReference type="AlphaFoldDB" id="A0A3D8WYA7"/>
<evidence type="ECO:0000313" key="2">
    <source>
        <dbReference type="Proteomes" id="UP000256519"/>
    </source>
</evidence>
<dbReference type="PROSITE" id="PS51257">
    <property type="entry name" value="PROKAR_LIPOPROTEIN"/>
    <property type="match status" value="1"/>
</dbReference>
<proteinExistence type="predicted"/>
<sequence length="151" mass="17473">MRKWKTAAFGLIMASFTGCSSSEFLEESPPKAYLEANNHLYETKVGTYCWKETCVDKAGPLELLKTEKPIEVKANEPLALIIKHKRQPTERHMVQIQNKNEVDVPLKKNKMKAPSERGTYYYYSYSVWWMDKNQKNVSNGDALYAFVLEVK</sequence>
<comment type="caution">
    <text evidence="1">The sequence shown here is derived from an EMBL/GenBank/DDBJ whole genome shotgun (WGS) entry which is preliminary data.</text>
</comment>
<reference evidence="1" key="1">
    <citation type="journal article" date="2018" name="Appl. Environ. Microbiol.">
        <title>Antimicrobial susceptibility testing and tentative epidemiological cut-off values of five Bacillus species relevant for use as animal feed additives or for plant protection.</title>
        <authorList>
            <person name="Agerso Y."/>
            <person name="Stuer-Lauridsen B."/>
            <person name="Bjerre K."/>
            <person name="Jensen M.G."/>
            <person name="Johansen E."/>
            <person name="Bennedsen M."/>
            <person name="Brockmann E."/>
            <person name="Nielsen B."/>
        </authorList>
    </citation>
    <scope>NUCLEOTIDE SEQUENCE [LARGE SCALE GENOMIC DNA]</scope>
    <source>
        <strain evidence="1">CHCC20162</strain>
    </source>
</reference>
<gene>
    <name evidence="1" type="ORF">C3744_20280</name>
</gene>
<evidence type="ECO:0008006" key="3">
    <source>
        <dbReference type="Google" id="ProtNLM"/>
    </source>
</evidence>
<dbReference type="Proteomes" id="UP000256519">
    <property type="component" value="Unassembled WGS sequence"/>
</dbReference>
<name>A0A3D8WYA7_PRIMG</name>
<evidence type="ECO:0000313" key="1">
    <source>
        <dbReference type="EMBL" id="RDZ11754.1"/>
    </source>
</evidence>
<dbReference type="RefSeq" id="WP_116076454.1">
    <property type="nucleotide sequence ID" value="NZ_CP187630.1"/>
</dbReference>
<accession>A0A3D8WYA7</accession>
<dbReference type="EMBL" id="PQWM01000027">
    <property type="protein sequence ID" value="RDZ11754.1"/>
    <property type="molecule type" value="Genomic_DNA"/>
</dbReference>
<organism evidence="1 2">
    <name type="scientific">Priestia megaterium</name>
    <name type="common">Bacillus megaterium</name>
    <dbReference type="NCBI Taxonomy" id="1404"/>
    <lineage>
        <taxon>Bacteria</taxon>
        <taxon>Bacillati</taxon>
        <taxon>Bacillota</taxon>
        <taxon>Bacilli</taxon>
        <taxon>Bacillales</taxon>
        <taxon>Bacillaceae</taxon>
        <taxon>Priestia</taxon>
    </lineage>
</organism>